<dbReference type="RefSeq" id="XP_066675002.1">
    <property type="nucleotide sequence ID" value="XM_066805229.1"/>
</dbReference>
<keyword evidence="2" id="KW-0732">Signal</keyword>
<sequence>MRVSSSGLVMLGLLSGQSLAGLYFSIPLGGFNTKPLPLHSGPFNTIPLNFGGGGGGGGGGSGSGSGTGTVAQCPAALAPPPCAAAQPPPPCGTAQPPPPCPTPGCPKHPTYDQRVKDDLYCSASGEEPLYDLNGNFVMCN</sequence>
<accession>A0ABR1XC80</accession>
<feature type="region of interest" description="Disordered" evidence="1">
    <location>
        <begin position="84"/>
        <end position="108"/>
    </location>
</feature>
<evidence type="ECO:0000256" key="2">
    <source>
        <dbReference type="SAM" id="SignalP"/>
    </source>
</evidence>
<evidence type="ECO:0000313" key="3">
    <source>
        <dbReference type="EMBL" id="KAK8094229.1"/>
    </source>
</evidence>
<dbReference type="GeneID" id="92038289"/>
<name>A0ABR1XC80_9PEZI</name>
<comment type="caution">
    <text evidence="3">The sequence shown here is derived from an EMBL/GenBank/DDBJ whole genome shotgun (WGS) entry which is preliminary data.</text>
</comment>
<feature type="signal peptide" evidence="2">
    <location>
        <begin position="1"/>
        <end position="20"/>
    </location>
</feature>
<organism evidence="3 4">
    <name type="scientific">Apiospora hydei</name>
    <dbReference type="NCBI Taxonomy" id="1337664"/>
    <lineage>
        <taxon>Eukaryota</taxon>
        <taxon>Fungi</taxon>
        <taxon>Dikarya</taxon>
        <taxon>Ascomycota</taxon>
        <taxon>Pezizomycotina</taxon>
        <taxon>Sordariomycetes</taxon>
        <taxon>Xylariomycetidae</taxon>
        <taxon>Amphisphaeriales</taxon>
        <taxon>Apiosporaceae</taxon>
        <taxon>Apiospora</taxon>
    </lineage>
</organism>
<gene>
    <name evidence="3" type="ORF">PG997_000914</name>
</gene>
<reference evidence="3 4" key="1">
    <citation type="submission" date="2023-01" db="EMBL/GenBank/DDBJ databases">
        <title>Analysis of 21 Apiospora genomes using comparative genomics revels a genus with tremendous synthesis potential of carbohydrate active enzymes and secondary metabolites.</title>
        <authorList>
            <person name="Sorensen T."/>
        </authorList>
    </citation>
    <scope>NUCLEOTIDE SEQUENCE [LARGE SCALE GENOMIC DNA]</scope>
    <source>
        <strain evidence="3 4">CBS 114990</strain>
    </source>
</reference>
<feature type="compositionally biased region" description="Pro residues" evidence="1">
    <location>
        <begin position="84"/>
        <end position="106"/>
    </location>
</feature>
<evidence type="ECO:0000256" key="1">
    <source>
        <dbReference type="SAM" id="MobiDB-lite"/>
    </source>
</evidence>
<feature type="chain" id="PRO_5045992626" evidence="2">
    <location>
        <begin position="21"/>
        <end position="140"/>
    </location>
</feature>
<evidence type="ECO:0000313" key="4">
    <source>
        <dbReference type="Proteomes" id="UP001433268"/>
    </source>
</evidence>
<keyword evidence="4" id="KW-1185">Reference proteome</keyword>
<protein>
    <submittedName>
        <fullName evidence="3">Uncharacterized protein</fullName>
    </submittedName>
</protein>
<dbReference type="EMBL" id="JAQQWN010000002">
    <property type="protein sequence ID" value="KAK8094229.1"/>
    <property type="molecule type" value="Genomic_DNA"/>
</dbReference>
<dbReference type="Proteomes" id="UP001433268">
    <property type="component" value="Unassembled WGS sequence"/>
</dbReference>
<proteinExistence type="predicted"/>